<dbReference type="PANTHER" id="PTHR43792">
    <property type="entry name" value="GNAT FAMILY, PUTATIVE (AFU_ORTHOLOGUE AFUA_3G00765)-RELATED-RELATED"/>
    <property type="match status" value="1"/>
</dbReference>
<dbReference type="Pfam" id="PF13302">
    <property type="entry name" value="Acetyltransf_3"/>
    <property type="match status" value="1"/>
</dbReference>
<evidence type="ECO:0000259" key="1">
    <source>
        <dbReference type="PROSITE" id="PS51186"/>
    </source>
</evidence>
<dbReference type="GO" id="GO:0016747">
    <property type="term" value="F:acyltransferase activity, transferring groups other than amino-acyl groups"/>
    <property type="evidence" value="ECO:0007669"/>
    <property type="project" value="InterPro"/>
</dbReference>
<protein>
    <submittedName>
        <fullName evidence="2">Anhydro-N-acetylmuramic acid kinase</fullName>
    </submittedName>
</protein>
<dbReference type="KEGG" id="pbap:Pla133_38310"/>
<reference evidence="2 3" key="1">
    <citation type="submission" date="2019-02" db="EMBL/GenBank/DDBJ databases">
        <title>Deep-cultivation of Planctomycetes and their phenomic and genomic characterization uncovers novel biology.</title>
        <authorList>
            <person name="Wiegand S."/>
            <person name="Jogler M."/>
            <person name="Boedeker C."/>
            <person name="Pinto D."/>
            <person name="Vollmers J."/>
            <person name="Rivas-Marin E."/>
            <person name="Kohn T."/>
            <person name="Peeters S.H."/>
            <person name="Heuer A."/>
            <person name="Rast P."/>
            <person name="Oberbeckmann S."/>
            <person name="Bunk B."/>
            <person name="Jeske O."/>
            <person name="Meyerdierks A."/>
            <person name="Storesund J.E."/>
            <person name="Kallscheuer N."/>
            <person name="Luecker S."/>
            <person name="Lage O.M."/>
            <person name="Pohl T."/>
            <person name="Merkel B.J."/>
            <person name="Hornburger P."/>
            <person name="Mueller R.-W."/>
            <person name="Bruemmer F."/>
            <person name="Labrenz M."/>
            <person name="Spormann A.M."/>
            <person name="Op den Camp H."/>
            <person name="Overmann J."/>
            <person name="Amann R."/>
            <person name="Jetten M.S.M."/>
            <person name="Mascher T."/>
            <person name="Medema M.H."/>
            <person name="Devos D.P."/>
            <person name="Kaster A.-K."/>
            <person name="Ovreas L."/>
            <person name="Rohde M."/>
            <person name="Galperin M.Y."/>
            <person name="Jogler C."/>
        </authorList>
    </citation>
    <scope>NUCLEOTIDE SEQUENCE [LARGE SCALE GENOMIC DNA]</scope>
    <source>
        <strain evidence="2 3">Pla133</strain>
    </source>
</reference>
<name>A0A518BP25_9BACT</name>
<sequence>MELFTTQRLIVRELDFDDEESLFAVYSDPEAMRWVDDGQPIPRGDCTRWIEVTRRNYATRGYGMSAVVLAESGEVVGYCGLVHPGGQEEAEVKYAFLRAHWGAGLATETVTAMIEWGRERFGLRRVIATLSPENLASKRVLEKSGLASIEVRRDEDGSEVLVMAWEASTGA</sequence>
<keyword evidence="2" id="KW-0808">Transferase</keyword>
<dbReference type="PROSITE" id="PS51186">
    <property type="entry name" value="GNAT"/>
    <property type="match status" value="1"/>
</dbReference>
<dbReference type="Gene3D" id="3.40.630.30">
    <property type="match status" value="1"/>
</dbReference>
<proteinExistence type="predicted"/>
<keyword evidence="2" id="KW-0418">Kinase</keyword>
<evidence type="ECO:0000313" key="3">
    <source>
        <dbReference type="Proteomes" id="UP000316921"/>
    </source>
</evidence>
<feature type="domain" description="N-acetyltransferase" evidence="1">
    <location>
        <begin position="9"/>
        <end position="168"/>
    </location>
</feature>
<gene>
    <name evidence="2" type="ORF">Pla133_38310</name>
</gene>
<evidence type="ECO:0000313" key="2">
    <source>
        <dbReference type="EMBL" id="QDU68728.1"/>
    </source>
</evidence>
<dbReference type="AlphaFoldDB" id="A0A518BP25"/>
<dbReference type="InterPro" id="IPR051531">
    <property type="entry name" value="N-acetyltransferase"/>
</dbReference>
<dbReference type="InterPro" id="IPR000182">
    <property type="entry name" value="GNAT_dom"/>
</dbReference>
<dbReference type="EMBL" id="CP036287">
    <property type="protein sequence ID" value="QDU68728.1"/>
    <property type="molecule type" value="Genomic_DNA"/>
</dbReference>
<dbReference type="RefSeq" id="WP_145067987.1">
    <property type="nucleotide sequence ID" value="NZ_CP036287.1"/>
</dbReference>
<organism evidence="2 3">
    <name type="scientific">Engelhardtia mirabilis</name>
    <dbReference type="NCBI Taxonomy" id="2528011"/>
    <lineage>
        <taxon>Bacteria</taxon>
        <taxon>Pseudomonadati</taxon>
        <taxon>Planctomycetota</taxon>
        <taxon>Planctomycetia</taxon>
        <taxon>Planctomycetia incertae sedis</taxon>
        <taxon>Engelhardtia</taxon>
    </lineage>
</organism>
<dbReference type="Proteomes" id="UP000316921">
    <property type="component" value="Chromosome"/>
</dbReference>
<keyword evidence="3" id="KW-1185">Reference proteome</keyword>
<dbReference type="GO" id="GO:0016301">
    <property type="term" value="F:kinase activity"/>
    <property type="evidence" value="ECO:0007669"/>
    <property type="project" value="UniProtKB-KW"/>
</dbReference>
<accession>A0A518BP25</accession>
<dbReference type="SUPFAM" id="SSF55729">
    <property type="entry name" value="Acyl-CoA N-acyltransferases (Nat)"/>
    <property type="match status" value="1"/>
</dbReference>
<dbReference type="PANTHER" id="PTHR43792:SF16">
    <property type="entry name" value="N-ACETYLTRANSFERASE DOMAIN-CONTAINING PROTEIN"/>
    <property type="match status" value="1"/>
</dbReference>
<dbReference type="InterPro" id="IPR016181">
    <property type="entry name" value="Acyl_CoA_acyltransferase"/>
</dbReference>